<organism evidence="5 6">
    <name type="scientific">Rhodotorula toruloides</name>
    <name type="common">Yeast</name>
    <name type="synonym">Rhodosporidium toruloides</name>
    <dbReference type="NCBI Taxonomy" id="5286"/>
    <lineage>
        <taxon>Eukaryota</taxon>
        <taxon>Fungi</taxon>
        <taxon>Dikarya</taxon>
        <taxon>Basidiomycota</taxon>
        <taxon>Pucciniomycotina</taxon>
        <taxon>Microbotryomycetes</taxon>
        <taxon>Sporidiobolales</taxon>
        <taxon>Sporidiobolaceae</taxon>
        <taxon>Rhodotorula</taxon>
    </lineage>
</organism>
<evidence type="ECO:0000256" key="2">
    <source>
        <dbReference type="ARBA" id="ARBA00023186"/>
    </source>
</evidence>
<evidence type="ECO:0000256" key="4">
    <source>
        <dbReference type="SAM" id="MobiDB-lite"/>
    </source>
</evidence>
<dbReference type="EMBL" id="BJWK01000007">
    <property type="protein sequence ID" value="GEM08996.1"/>
    <property type="molecule type" value="Genomic_DNA"/>
</dbReference>
<comment type="caution">
    <text evidence="5">The sequence shown here is derived from an EMBL/GenBank/DDBJ whole genome shotgun (WGS) entry which is preliminary data.</text>
</comment>
<dbReference type="AlphaFoldDB" id="A0A511KGE4"/>
<sequence>MAVAPDLATPPTPLPTLSPSSLEQYLLLVLSDSNLPTGGFVASSGLESWVQHGYEALQPDPSPSSSSTAPPPPSSTAPGSEHALLGFVQHSLHSYARLNAPLLCAAHKAVSSVSRPHPPSAHPANPPLTSNSSFQSALDSLVATDALCEALTLNHVARRASIAQGVALLTLYERAFSPPPSIVGIDAVRDLVAAYRAKIRKGEKGACGHMSVAFAVLTAAVGVRLDSALPLFLFLHARSLLSSAVRLNIVGPYLAHRMLLWDLAPLVNDAVAETMPRLEETVGREDSAGEDGGKVNNGDWWDDDPVWNGMWDAGTGGPDVERGPVTTWPLGEIVASRHDQLFSRIFNS</sequence>
<keyword evidence="2" id="KW-0143">Chaperone</keyword>
<evidence type="ECO:0000313" key="5">
    <source>
        <dbReference type="EMBL" id="GEM08996.1"/>
    </source>
</evidence>
<feature type="region of interest" description="Disordered" evidence="4">
    <location>
        <begin position="55"/>
        <end position="81"/>
    </location>
</feature>
<evidence type="ECO:0000256" key="1">
    <source>
        <dbReference type="ARBA" id="ARBA00022988"/>
    </source>
</evidence>
<name>A0A511KGE4_RHOTO</name>
<proteinExistence type="inferred from homology"/>
<protein>
    <submittedName>
        <fullName evidence="5">Urease accessory protein</fullName>
    </submittedName>
</protein>
<keyword evidence="1" id="KW-0996">Nickel insertion</keyword>
<dbReference type="Pfam" id="PF01730">
    <property type="entry name" value="UreF"/>
    <property type="match status" value="1"/>
</dbReference>
<reference evidence="5 6" key="1">
    <citation type="submission" date="2019-07" db="EMBL/GenBank/DDBJ databases">
        <title>Rhodotorula toruloides NBRC10032 genome sequencing.</title>
        <authorList>
            <person name="Shida Y."/>
            <person name="Takaku H."/>
            <person name="Ogasawara W."/>
            <person name="Mori K."/>
        </authorList>
    </citation>
    <scope>NUCLEOTIDE SEQUENCE [LARGE SCALE GENOMIC DNA]</scope>
    <source>
        <strain evidence="5 6">NBRC10032</strain>
    </source>
</reference>
<dbReference type="OrthoDB" id="2550922at2759"/>
<dbReference type="InterPro" id="IPR002639">
    <property type="entry name" value="UreF"/>
</dbReference>
<dbReference type="PANTHER" id="PTHR33620:SF1">
    <property type="entry name" value="UREASE ACCESSORY PROTEIN F"/>
    <property type="match status" value="1"/>
</dbReference>
<dbReference type="InterPro" id="IPR038277">
    <property type="entry name" value="UreF_sf"/>
</dbReference>
<dbReference type="Proteomes" id="UP000321518">
    <property type="component" value="Unassembled WGS sequence"/>
</dbReference>
<dbReference type="PANTHER" id="PTHR33620">
    <property type="entry name" value="UREASE ACCESSORY PROTEIN F"/>
    <property type="match status" value="1"/>
</dbReference>
<gene>
    <name evidence="5" type="ORF">Rt10032_c07g3013</name>
</gene>
<dbReference type="GO" id="GO:0016151">
    <property type="term" value="F:nickel cation binding"/>
    <property type="evidence" value="ECO:0007669"/>
    <property type="project" value="InterPro"/>
</dbReference>
<comment type="similarity">
    <text evidence="3">Belongs to the UreF family.</text>
</comment>
<dbReference type="Gene3D" id="1.10.4190.10">
    <property type="entry name" value="Urease accessory protein UreF"/>
    <property type="match status" value="1"/>
</dbReference>
<accession>A0A511KGE4</accession>
<evidence type="ECO:0000256" key="3">
    <source>
        <dbReference type="ARBA" id="ARBA00046339"/>
    </source>
</evidence>
<evidence type="ECO:0000313" key="6">
    <source>
        <dbReference type="Proteomes" id="UP000321518"/>
    </source>
</evidence>